<proteinExistence type="predicted"/>
<dbReference type="EMBL" id="BK014662">
    <property type="protein sequence ID" value="DAD66721.1"/>
    <property type="molecule type" value="Genomic_DNA"/>
</dbReference>
<protein>
    <submittedName>
        <fullName evidence="1">Uncharacterized protein</fullName>
    </submittedName>
</protein>
<sequence>MNTYIFKYQNTLYVLHEESEECAWNRLQAKLSWNMKIVKQRVKLLDTLLAMDCCVKKLKLN</sequence>
<evidence type="ECO:0000313" key="1">
    <source>
        <dbReference type="EMBL" id="DAD66721.1"/>
    </source>
</evidence>
<organism evidence="1">
    <name type="scientific">Myoviridae sp. ctPuP5</name>
    <dbReference type="NCBI Taxonomy" id="2823543"/>
    <lineage>
        <taxon>Viruses</taxon>
        <taxon>Duplodnaviria</taxon>
        <taxon>Heunggongvirae</taxon>
        <taxon>Uroviricota</taxon>
        <taxon>Caudoviricetes</taxon>
    </lineage>
</organism>
<reference evidence="1" key="1">
    <citation type="journal article" date="2021" name="Proc. Natl. Acad. Sci. U.S.A.">
        <title>A Catalog of Tens of Thousands of Viruses from Human Metagenomes Reveals Hidden Associations with Chronic Diseases.</title>
        <authorList>
            <person name="Tisza M.J."/>
            <person name="Buck C.B."/>
        </authorList>
    </citation>
    <scope>NUCLEOTIDE SEQUENCE</scope>
    <source>
        <strain evidence="1">CtPuP5</strain>
    </source>
</reference>
<accession>A0A8S5LA11</accession>
<name>A0A8S5LA11_9CAUD</name>